<dbReference type="SUPFAM" id="SSF53474">
    <property type="entry name" value="alpha/beta-Hydrolases"/>
    <property type="match status" value="1"/>
</dbReference>
<dbReference type="PANTHER" id="PTHR43248:SF2">
    <property type="entry name" value="PROLYL AMINOPEPTIDASE"/>
    <property type="match status" value="1"/>
</dbReference>
<organism evidence="4 5">
    <name type="scientific">Glycomyces algeriensis</name>
    <dbReference type="NCBI Taxonomy" id="256037"/>
    <lineage>
        <taxon>Bacteria</taxon>
        <taxon>Bacillati</taxon>
        <taxon>Actinomycetota</taxon>
        <taxon>Actinomycetes</taxon>
        <taxon>Glycomycetales</taxon>
        <taxon>Glycomycetaceae</taxon>
        <taxon>Glycomyces</taxon>
    </lineage>
</organism>
<evidence type="ECO:0000256" key="2">
    <source>
        <dbReference type="ARBA" id="ARBA00022801"/>
    </source>
</evidence>
<dbReference type="RefSeq" id="WP_270114589.1">
    <property type="nucleotide sequence ID" value="NZ_BAAAOL010000007.1"/>
</dbReference>
<comment type="similarity">
    <text evidence="1">Belongs to the peptidase S33 family.</text>
</comment>
<dbReference type="GO" id="GO:0004177">
    <property type="term" value="F:aminopeptidase activity"/>
    <property type="evidence" value="ECO:0007669"/>
    <property type="project" value="UniProtKB-EC"/>
</dbReference>
<evidence type="ECO:0000256" key="1">
    <source>
        <dbReference type="ARBA" id="ARBA00010088"/>
    </source>
</evidence>
<dbReference type="Proteomes" id="UP001144313">
    <property type="component" value="Unassembled WGS sequence"/>
</dbReference>
<keyword evidence="5" id="KW-1185">Reference proteome</keyword>
<keyword evidence="2" id="KW-0378">Hydrolase</keyword>
<feature type="domain" description="AB hydrolase-1" evidence="3">
    <location>
        <begin position="54"/>
        <end position="205"/>
    </location>
</feature>
<evidence type="ECO:0000259" key="3">
    <source>
        <dbReference type="Pfam" id="PF00561"/>
    </source>
</evidence>
<accession>A0A9W6LIH4</accession>
<evidence type="ECO:0000313" key="4">
    <source>
        <dbReference type="EMBL" id="GLI43889.1"/>
    </source>
</evidence>
<dbReference type="Pfam" id="PF00561">
    <property type="entry name" value="Abhydrolase_1"/>
    <property type="match status" value="1"/>
</dbReference>
<sequence length="430" mass="47824">MKDPKAEYALPGIWTRERHVPVPLDWRHPEAGAIEVFVRELADPDKRGDDLPLLTYLQGGPGGANPRPLEPGGWIKEALKHYRIVLVDQRGTGRSTPLDAEILAAMDAEAGADHLAHFRADSIVRDLEHVRTTVYNGRKWATLAQSYGGWLTLAYLSHAPEALAAAYVCGGIPGNPMSAEEVYRRTFDRVASKTAEYYRRYPQDVQAVAAIADRLAAEPVLLPDGDVLTVRRFQSLGIDFGMKPGFERMHWLVEDAFIRGDRLSEGFLAGALARTSSAANPLFWTLQESIYGDGPNGPTAWAAQRERDRRPEFGEAVRPLPFTGEMAFPWMFEEVRLLRGFAPAVHALAAREEWSPILDPERLAANEVPLAAAVYFDDMFVDSGLQLDTLRGLGGAQAWVTNEYEHDGIGAERVFARLRELVRDRGGERR</sequence>
<name>A0A9W6LIH4_9ACTN</name>
<dbReference type="InterPro" id="IPR000073">
    <property type="entry name" value="AB_hydrolase_1"/>
</dbReference>
<dbReference type="PANTHER" id="PTHR43248">
    <property type="entry name" value="2-SUCCINYL-6-HYDROXY-2,4-CYCLOHEXADIENE-1-CARBOXYLATE SYNTHASE"/>
    <property type="match status" value="1"/>
</dbReference>
<proteinExistence type="inferred from homology"/>
<dbReference type="InterPro" id="IPR002410">
    <property type="entry name" value="Peptidase_S33"/>
</dbReference>
<dbReference type="EMBL" id="BSDT01000001">
    <property type="protein sequence ID" value="GLI43889.1"/>
    <property type="molecule type" value="Genomic_DNA"/>
</dbReference>
<comment type="caution">
    <text evidence="4">The sequence shown here is derived from an EMBL/GenBank/DDBJ whole genome shotgun (WGS) entry which is preliminary data.</text>
</comment>
<dbReference type="GO" id="GO:0006508">
    <property type="term" value="P:proteolysis"/>
    <property type="evidence" value="ECO:0007669"/>
    <property type="project" value="InterPro"/>
</dbReference>
<protein>
    <submittedName>
        <fullName evidence="4">Proline iminopeptidase</fullName>
    </submittedName>
</protein>
<dbReference type="PRINTS" id="PR00793">
    <property type="entry name" value="PROAMNOPTASE"/>
</dbReference>
<dbReference type="Gene3D" id="3.40.50.1820">
    <property type="entry name" value="alpha/beta hydrolase"/>
    <property type="match status" value="1"/>
</dbReference>
<dbReference type="AlphaFoldDB" id="A0A9W6LIH4"/>
<evidence type="ECO:0000313" key="5">
    <source>
        <dbReference type="Proteomes" id="UP001144313"/>
    </source>
</evidence>
<gene>
    <name evidence="4" type="primary">pap</name>
    <name evidence="4" type="ORF">GALLR39Z86_37390</name>
</gene>
<reference evidence="4" key="1">
    <citation type="submission" date="2022-12" db="EMBL/GenBank/DDBJ databases">
        <title>Reference genome sequencing for broad-spectrum identification of bacterial and archaeal isolates by mass spectrometry.</title>
        <authorList>
            <person name="Sekiguchi Y."/>
            <person name="Tourlousse D.M."/>
        </authorList>
    </citation>
    <scope>NUCLEOTIDE SEQUENCE</scope>
    <source>
        <strain evidence="4">LLR39Z86</strain>
    </source>
</reference>
<dbReference type="InterPro" id="IPR029058">
    <property type="entry name" value="AB_hydrolase_fold"/>
</dbReference>
<dbReference type="InterPro" id="IPR051601">
    <property type="entry name" value="Serine_prot/Carboxylest_S33"/>
</dbReference>